<proteinExistence type="predicted"/>
<gene>
    <name evidence="2" type="ORF">DC077_09630</name>
</gene>
<feature type="compositionally biased region" description="Polar residues" evidence="1">
    <location>
        <begin position="1"/>
        <end position="11"/>
    </location>
</feature>
<evidence type="ECO:0000256" key="1">
    <source>
        <dbReference type="SAM" id="MobiDB-lite"/>
    </source>
</evidence>
<dbReference type="EMBL" id="QEWW01000010">
    <property type="protein sequence ID" value="PWD83599.1"/>
    <property type="molecule type" value="Genomic_DNA"/>
</dbReference>
<reference evidence="3" key="1">
    <citation type="submission" date="2018-05" db="EMBL/GenBank/DDBJ databases">
        <title>Ignatzschineria dubaiensis sp. nov., isolated from necrotic foot tissues of dromedaries (Camelus dromedarius) and associated maggots in Dubai, United Arab Emirates.</title>
        <authorList>
            <person name="Tsang C.C."/>
            <person name="Tang J.Y.M."/>
            <person name="Fong J.Y.H."/>
            <person name="Kinne J."/>
            <person name="Lee H.H."/>
            <person name="Joseph M."/>
            <person name="Jose S."/>
            <person name="Schuster R.K."/>
            <person name="Tang Y."/>
            <person name="Sivakumar S."/>
            <person name="Chen J.H.K."/>
            <person name="Teng J.L.L."/>
            <person name="Lau S.K.P."/>
            <person name="Wernery U."/>
            <person name="Woo P.C.Y."/>
        </authorList>
    </citation>
    <scope>NUCLEOTIDE SEQUENCE [LARGE SCALE GENOMIC DNA]</scope>
    <source>
        <strain evidence="3">UAE-HKU57</strain>
    </source>
</reference>
<accession>A0A2U2AKN8</accession>
<comment type="caution">
    <text evidence="2">The sequence shown here is derived from an EMBL/GenBank/DDBJ whole genome shotgun (WGS) entry which is preliminary data.</text>
</comment>
<evidence type="ECO:0000313" key="3">
    <source>
        <dbReference type="Proteomes" id="UP000245059"/>
    </source>
</evidence>
<name>A0A2U2AKN8_9GAMM</name>
<evidence type="ECO:0000313" key="2">
    <source>
        <dbReference type="EMBL" id="PWD83599.1"/>
    </source>
</evidence>
<feature type="region of interest" description="Disordered" evidence="1">
    <location>
        <begin position="1"/>
        <end position="24"/>
    </location>
</feature>
<sequence length="85" mass="9760">MVGSRRSTNLLKNHLLKSDSSKEKRLNVAGPHYHMLPQIARRQLALSMPNRGHAPVKRTKWSAPAVQQIFLRIISSRETHRNKRG</sequence>
<protein>
    <submittedName>
        <fullName evidence="2">Uncharacterized protein</fullName>
    </submittedName>
</protein>
<dbReference type="AlphaFoldDB" id="A0A2U2AKN8"/>
<dbReference type="Proteomes" id="UP000245059">
    <property type="component" value="Unassembled WGS sequence"/>
</dbReference>
<dbReference type="RefSeq" id="WP_109218001.1">
    <property type="nucleotide sequence ID" value="NZ_QEWW01000010.1"/>
</dbReference>
<organism evidence="2 3">
    <name type="scientific">Ignatzschineria cameli</name>
    <dbReference type="NCBI Taxonomy" id="2182793"/>
    <lineage>
        <taxon>Bacteria</taxon>
        <taxon>Pseudomonadati</taxon>
        <taxon>Pseudomonadota</taxon>
        <taxon>Gammaproteobacteria</taxon>
        <taxon>Cardiobacteriales</taxon>
        <taxon>Ignatzschineriaceae</taxon>
        <taxon>Ignatzschineria</taxon>
    </lineage>
</organism>